<dbReference type="GO" id="GO:0005524">
    <property type="term" value="F:ATP binding"/>
    <property type="evidence" value="ECO:0007669"/>
    <property type="project" value="UniProtKB-UniRule"/>
</dbReference>
<dbReference type="InterPro" id="IPR000719">
    <property type="entry name" value="Prot_kinase_dom"/>
</dbReference>
<evidence type="ECO:0000256" key="4">
    <source>
        <dbReference type="ARBA" id="ARBA00008684"/>
    </source>
</evidence>
<keyword evidence="6" id="KW-0134">Cell wall</keyword>
<keyword evidence="11 25" id="KW-0812">Transmembrane</keyword>
<dbReference type="GO" id="GO:0051707">
    <property type="term" value="P:response to other organism"/>
    <property type="evidence" value="ECO:0007669"/>
    <property type="project" value="UniProtKB-ARBA"/>
</dbReference>
<dbReference type="FunFam" id="1.10.510.10:FF:001023">
    <property type="entry name" value="Os07g0541700 protein"/>
    <property type="match status" value="1"/>
</dbReference>
<evidence type="ECO:0000256" key="12">
    <source>
        <dbReference type="ARBA" id="ARBA00022729"/>
    </source>
</evidence>
<keyword evidence="6" id="KW-0964">Secreted</keyword>
<evidence type="ECO:0000256" key="16">
    <source>
        <dbReference type="ARBA" id="ARBA00022840"/>
    </source>
</evidence>
<dbReference type="Gene3D" id="1.10.510.10">
    <property type="entry name" value="Transferase(Phosphotransferase) domain 1"/>
    <property type="match status" value="1"/>
</dbReference>
<dbReference type="Pfam" id="PF00560">
    <property type="entry name" value="LRR_1"/>
    <property type="match status" value="4"/>
</dbReference>
<keyword evidence="12 26" id="KW-0732">Signal</keyword>
<feature type="signal peptide" evidence="26">
    <location>
        <begin position="1"/>
        <end position="25"/>
    </location>
</feature>
<evidence type="ECO:0000256" key="3">
    <source>
        <dbReference type="ARBA" id="ARBA00004479"/>
    </source>
</evidence>
<feature type="domain" description="Protein kinase" evidence="27">
    <location>
        <begin position="694"/>
        <end position="907"/>
    </location>
</feature>
<feature type="transmembrane region" description="Helical" evidence="25">
    <location>
        <begin position="629"/>
        <end position="652"/>
    </location>
</feature>
<gene>
    <name evidence="28" type="ORF">CJ030_MR4G023695</name>
</gene>
<evidence type="ECO:0000256" key="1">
    <source>
        <dbReference type="ARBA" id="ARBA00004191"/>
    </source>
</evidence>
<dbReference type="SUPFAM" id="SSF56112">
    <property type="entry name" value="Protein kinase-like (PK-like)"/>
    <property type="match status" value="1"/>
</dbReference>
<dbReference type="FunFam" id="3.80.10.10:FF:000177">
    <property type="entry name" value="Leucine-rich repeat receptor-like serine/threonine-protein kinase At1g17230"/>
    <property type="match status" value="1"/>
</dbReference>
<dbReference type="Pfam" id="PF08263">
    <property type="entry name" value="LRRNT_2"/>
    <property type="match status" value="1"/>
</dbReference>
<keyword evidence="14 24" id="KW-0547">Nucleotide-binding</keyword>
<dbReference type="PANTHER" id="PTHR48053">
    <property type="entry name" value="LEUCINE RICH REPEAT FAMILY PROTEIN, EXPRESSED"/>
    <property type="match status" value="1"/>
</dbReference>
<dbReference type="InterPro" id="IPR032675">
    <property type="entry name" value="LRR_dom_sf"/>
</dbReference>
<proteinExistence type="inferred from homology"/>
<dbReference type="FunFam" id="3.80.10.10:FF:000400">
    <property type="entry name" value="Nuclear pore complex protein NUP107"/>
    <property type="match status" value="1"/>
</dbReference>
<evidence type="ECO:0000256" key="25">
    <source>
        <dbReference type="SAM" id="Phobius"/>
    </source>
</evidence>
<keyword evidence="18 25" id="KW-0472">Membrane</keyword>
<evidence type="ECO:0000256" key="15">
    <source>
        <dbReference type="ARBA" id="ARBA00022777"/>
    </source>
</evidence>
<evidence type="ECO:0000256" key="17">
    <source>
        <dbReference type="ARBA" id="ARBA00022989"/>
    </source>
</evidence>
<dbReference type="SUPFAM" id="SSF52047">
    <property type="entry name" value="RNI-like"/>
    <property type="match status" value="1"/>
</dbReference>
<reference evidence="28 29" key="1">
    <citation type="journal article" date="2019" name="Plant Biotechnol. J.">
        <title>The red bayberry genome and genetic basis of sex determination.</title>
        <authorList>
            <person name="Jia H.M."/>
            <person name="Jia H.J."/>
            <person name="Cai Q.L."/>
            <person name="Wang Y."/>
            <person name="Zhao H.B."/>
            <person name="Yang W.F."/>
            <person name="Wang G.Y."/>
            <person name="Li Y.H."/>
            <person name="Zhan D.L."/>
            <person name="Shen Y.T."/>
            <person name="Niu Q.F."/>
            <person name="Chang L."/>
            <person name="Qiu J."/>
            <person name="Zhao L."/>
            <person name="Xie H.B."/>
            <person name="Fu W.Y."/>
            <person name="Jin J."/>
            <person name="Li X.W."/>
            <person name="Jiao Y."/>
            <person name="Zhou C.C."/>
            <person name="Tu T."/>
            <person name="Chai C.Y."/>
            <person name="Gao J.L."/>
            <person name="Fan L.J."/>
            <person name="van de Weg E."/>
            <person name="Wang J.Y."/>
            <person name="Gao Z.S."/>
        </authorList>
    </citation>
    <scope>NUCLEOTIDE SEQUENCE [LARGE SCALE GENOMIC DNA]</scope>
    <source>
        <tissue evidence="28">Leaves</tissue>
    </source>
</reference>
<dbReference type="Proteomes" id="UP000516437">
    <property type="component" value="Chromosome 4"/>
</dbReference>
<dbReference type="PROSITE" id="PS50011">
    <property type="entry name" value="PROTEIN_KINASE_DOM"/>
    <property type="match status" value="1"/>
</dbReference>
<evidence type="ECO:0000256" key="24">
    <source>
        <dbReference type="PROSITE-ProRule" id="PRU10141"/>
    </source>
</evidence>
<evidence type="ECO:0000256" key="18">
    <source>
        <dbReference type="ARBA" id="ARBA00023136"/>
    </source>
</evidence>
<evidence type="ECO:0000256" key="6">
    <source>
        <dbReference type="ARBA" id="ARBA00022512"/>
    </source>
</evidence>
<dbReference type="PRINTS" id="PR00019">
    <property type="entry name" value="LEURICHRPT"/>
</dbReference>
<comment type="catalytic activity">
    <reaction evidence="22">
        <text>L-threonyl-[protein] + ATP = O-phospho-L-threonyl-[protein] + ADP + H(+)</text>
        <dbReference type="Rhea" id="RHEA:46608"/>
        <dbReference type="Rhea" id="RHEA-COMP:11060"/>
        <dbReference type="Rhea" id="RHEA-COMP:11605"/>
        <dbReference type="ChEBI" id="CHEBI:15378"/>
        <dbReference type="ChEBI" id="CHEBI:30013"/>
        <dbReference type="ChEBI" id="CHEBI:30616"/>
        <dbReference type="ChEBI" id="CHEBI:61977"/>
        <dbReference type="ChEBI" id="CHEBI:456216"/>
        <dbReference type="EC" id="2.7.11.1"/>
    </reaction>
</comment>
<feature type="binding site" evidence="24">
    <location>
        <position position="723"/>
    </location>
    <ligand>
        <name>ATP</name>
        <dbReference type="ChEBI" id="CHEBI:30616"/>
    </ligand>
</feature>
<sequence>MAGSSIFKIECILVFFVLFVQLVSSSNATFASASASTEEATALLKWKKSLQNNLPKLSSWTSVLNSPTNSSANTNRTSSPCTWFGISCNPAGSVIRMNLTRSGLQGMLHAFSFSSFPNLAYVDLSENLIFGTIPPQISFLSKLIYLDLSANQLSGKIPPEMGNLFNLVELGISSNLLTGPIPPSFGNLTKLTVVYLFNNSLSGHIPPEIRNLKSLSQLALEQNHLDGSIPASLGELGNLTLLYLFGNNLSGSIPEEIGNLESINDLELSRNRLHGSVPASFANLSNLQYLFLRDNQLSGPIPQGLGDLMNLVWLELDENQFTGFLPENICHGGSLQEIAANNNHFIGRVPKSLKNCTSLVRLRLEGNGFVGDISDDFGFYPNLQSIHLSDNKFYGRISKNWGQCPQLKALEFRGNDITGSIPPEIGMCSQLQVLDLSLNSIVGQIPKELTRLTSLVKLMLNGNQLSGAVPLEFGSLTNLEYLDLSSNKLLQSIPTTLGDLFKLHELNLSHNNFSDRLPVHLGSLSHISKLDLSFNSLFGEIPAELSKMQSLERLNLSHNHLSGVIPIDFEKMNWLLYVDISYNELQGPIPNSSAFLDAPIEALKGNKGLCGNVAGLQPCKNISKRDHKLVFVIAFPLLGALFFTFACFQIFLRMQRREKDPESEESDVDEALTSVSTFDGRTLYKEVIKATESFDARYCIGQGGHGSVYKAELSSGHIVAVKKLHARHEGEIRLQKEFLSEIRTLTETRHRNIVKLHGFCSHSRHSFLVYEYLERGSLAIILGSEDAAEVLDWRKRLNIIKGVAYALSYMHHDCSPPIIHRDIKSGNILLDSRYEAHISDFGTAKLLKLDSSNWTTLAGTYGYIAPVEANYAHDFSGLVSPNCTFLVRCFPEVAYRSHLPDAPCPLP</sequence>
<dbReference type="SMART" id="SM00369">
    <property type="entry name" value="LRR_TYP"/>
    <property type="match status" value="8"/>
</dbReference>
<name>A0A6A1VUS7_9ROSI</name>
<evidence type="ECO:0000256" key="23">
    <source>
        <dbReference type="ARBA" id="ARBA00048679"/>
    </source>
</evidence>
<dbReference type="Pfam" id="PF23598">
    <property type="entry name" value="LRR_14"/>
    <property type="match status" value="1"/>
</dbReference>
<dbReference type="InterPro" id="IPR008271">
    <property type="entry name" value="Ser/Thr_kinase_AS"/>
</dbReference>
<keyword evidence="10" id="KW-0808">Transferase</keyword>
<dbReference type="EMBL" id="RXIC02000022">
    <property type="protein sequence ID" value="KAB1216714.1"/>
    <property type="molecule type" value="Genomic_DNA"/>
</dbReference>
<comment type="caution">
    <text evidence="28">The sequence shown here is derived from an EMBL/GenBank/DDBJ whole genome shotgun (WGS) entry which is preliminary data.</text>
</comment>
<dbReference type="InterPro" id="IPR013210">
    <property type="entry name" value="LRR_N_plant-typ"/>
</dbReference>
<evidence type="ECO:0000256" key="8">
    <source>
        <dbReference type="ARBA" id="ARBA00022553"/>
    </source>
</evidence>
<dbReference type="InterPro" id="IPR003591">
    <property type="entry name" value="Leu-rich_rpt_typical-subtyp"/>
</dbReference>
<dbReference type="PROSITE" id="PS51450">
    <property type="entry name" value="LRR"/>
    <property type="match status" value="1"/>
</dbReference>
<evidence type="ECO:0000256" key="14">
    <source>
        <dbReference type="ARBA" id="ARBA00022741"/>
    </source>
</evidence>
<dbReference type="PROSITE" id="PS00107">
    <property type="entry name" value="PROTEIN_KINASE_ATP"/>
    <property type="match status" value="1"/>
</dbReference>
<dbReference type="SUPFAM" id="SSF52058">
    <property type="entry name" value="L domain-like"/>
    <property type="match status" value="1"/>
</dbReference>
<dbReference type="FunFam" id="3.30.200.20:FF:000309">
    <property type="entry name" value="Leucine-rich repeat receptor protein kinase MSP1"/>
    <property type="match status" value="1"/>
</dbReference>
<dbReference type="InterPro" id="IPR001611">
    <property type="entry name" value="Leu-rich_rpt"/>
</dbReference>
<dbReference type="PANTHER" id="PTHR48053:SF139">
    <property type="entry name" value="LRR RECEPTOR-LIKE KINASE FAMILY PROTEIN"/>
    <property type="match status" value="1"/>
</dbReference>
<dbReference type="OrthoDB" id="676979at2759"/>
<evidence type="ECO:0000256" key="11">
    <source>
        <dbReference type="ARBA" id="ARBA00022692"/>
    </source>
</evidence>
<dbReference type="GO" id="GO:0004674">
    <property type="term" value="F:protein serine/threonine kinase activity"/>
    <property type="evidence" value="ECO:0007669"/>
    <property type="project" value="UniProtKB-KW"/>
</dbReference>
<evidence type="ECO:0000256" key="21">
    <source>
        <dbReference type="ARBA" id="ARBA00038043"/>
    </source>
</evidence>
<evidence type="ECO:0000259" key="27">
    <source>
        <dbReference type="PROSITE" id="PS50011"/>
    </source>
</evidence>
<comment type="catalytic activity">
    <reaction evidence="23">
        <text>L-seryl-[protein] + ATP = O-phospho-L-seryl-[protein] + ADP + H(+)</text>
        <dbReference type="Rhea" id="RHEA:17989"/>
        <dbReference type="Rhea" id="RHEA-COMP:9863"/>
        <dbReference type="Rhea" id="RHEA-COMP:11604"/>
        <dbReference type="ChEBI" id="CHEBI:15378"/>
        <dbReference type="ChEBI" id="CHEBI:29999"/>
        <dbReference type="ChEBI" id="CHEBI:30616"/>
        <dbReference type="ChEBI" id="CHEBI:83421"/>
        <dbReference type="ChEBI" id="CHEBI:456216"/>
        <dbReference type="EC" id="2.7.11.1"/>
    </reaction>
</comment>
<dbReference type="Pfam" id="PF00069">
    <property type="entry name" value="Pkinase"/>
    <property type="match status" value="1"/>
</dbReference>
<dbReference type="AlphaFoldDB" id="A0A6A1VUS7"/>
<comment type="subcellular location">
    <subcellularLocation>
        <location evidence="2">Cell membrane</location>
    </subcellularLocation>
    <subcellularLocation>
        <location evidence="3">Membrane</location>
        <topology evidence="3">Single-pass type I membrane protein</topology>
    </subcellularLocation>
    <subcellularLocation>
        <location evidence="1">Secreted</location>
        <location evidence="1">Cell wall</location>
    </subcellularLocation>
</comment>
<dbReference type="Gene3D" id="3.80.10.10">
    <property type="entry name" value="Ribonuclease Inhibitor"/>
    <property type="match status" value="3"/>
</dbReference>
<keyword evidence="13" id="KW-0677">Repeat</keyword>
<keyword evidence="17 25" id="KW-1133">Transmembrane helix</keyword>
<evidence type="ECO:0000256" key="10">
    <source>
        <dbReference type="ARBA" id="ARBA00022679"/>
    </source>
</evidence>
<dbReference type="Pfam" id="PF13855">
    <property type="entry name" value="LRR_8"/>
    <property type="match status" value="1"/>
</dbReference>
<evidence type="ECO:0000256" key="20">
    <source>
        <dbReference type="ARBA" id="ARBA00023180"/>
    </source>
</evidence>
<evidence type="ECO:0000256" key="7">
    <source>
        <dbReference type="ARBA" id="ARBA00022527"/>
    </source>
</evidence>
<dbReference type="InterPro" id="IPR055414">
    <property type="entry name" value="LRR_R13L4/SHOC2-like"/>
</dbReference>
<keyword evidence="16 24" id="KW-0067">ATP-binding</keyword>
<comment type="similarity">
    <text evidence="4">Belongs to the protein kinase superfamily. Ser/Thr protein kinase family.</text>
</comment>
<dbReference type="GO" id="GO:0006952">
    <property type="term" value="P:defense response"/>
    <property type="evidence" value="ECO:0007669"/>
    <property type="project" value="UniProtKB-ARBA"/>
</dbReference>
<dbReference type="GO" id="GO:0009791">
    <property type="term" value="P:post-embryonic development"/>
    <property type="evidence" value="ECO:0007669"/>
    <property type="project" value="UniProtKB-ARBA"/>
</dbReference>
<keyword evidence="9" id="KW-0433">Leucine-rich repeat</keyword>
<dbReference type="PROSITE" id="PS00108">
    <property type="entry name" value="PROTEIN_KINASE_ST"/>
    <property type="match status" value="1"/>
</dbReference>
<evidence type="ECO:0000256" key="13">
    <source>
        <dbReference type="ARBA" id="ARBA00022737"/>
    </source>
</evidence>
<protein>
    <recommendedName>
        <fullName evidence="5">non-specific serine/threonine protein kinase</fullName>
        <ecNumber evidence="5">2.7.11.1</ecNumber>
    </recommendedName>
</protein>
<evidence type="ECO:0000313" key="29">
    <source>
        <dbReference type="Proteomes" id="UP000516437"/>
    </source>
</evidence>
<dbReference type="SMART" id="SM00220">
    <property type="entry name" value="S_TKc"/>
    <property type="match status" value="1"/>
</dbReference>
<accession>A0A6A1VUS7</accession>
<evidence type="ECO:0000256" key="2">
    <source>
        <dbReference type="ARBA" id="ARBA00004236"/>
    </source>
</evidence>
<dbReference type="InterPro" id="IPR051716">
    <property type="entry name" value="Plant_RL_S/T_kinase"/>
</dbReference>
<keyword evidence="15" id="KW-0418">Kinase</keyword>
<dbReference type="GO" id="GO:0005886">
    <property type="term" value="C:plasma membrane"/>
    <property type="evidence" value="ECO:0007669"/>
    <property type="project" value="UniProtKB-SubCell"/>
</dbReference>
<feature type="chain" id="PRO_5025354043" description="non-specific serine/threonine protein kinase" evidence="26">
    <location>
        <begin position="26"/>
        <end position="907"/>
    </location>
</feature>
<keyword evidence="8" id="KW-0597">Phosphoprotein</keyword>
<dbReference type="InterPro" id="IPR017441">
    <property type="entry name" value="Protein_kinase_ATP_BS"/>
</dbReference>
<keyword evidence="20" id="KW-0325">Glycoprotein</keyword>
<keyword evidence="19" id="KW-0675">Receptor</keyword>
<evidence type="ECO:0000313" key="28">
    <source>
        <dbReference type="EMBL" id="KAB1216714.1"/>
    </source>
</evidence>
<dbReference type="FunFam" id="3.80.10.10:FF:000453">
    <property type="entry name" value="Leucine-rich receptor-like protein kinase family protein"/>
    <property type="match status" value="1"/>
</dbReference>
<evidence type="ECO:0000256" key="22">
    <source>
        <dbReference type="ARBA" id="ARBA00047899"/>
    </source>
</evidence>
<evidence type="ECO:0000256" key="26">
    <source>
        <dbReference type="SAM" id="SignalP"/>
    </source>
</evidence>
<organism evidence="28 29">
    <name type="scientific">Morella rubra</name>
    <name type="common">Chinese bayberry</name>
    <dbReference type="NCBI Taxonomy" id="262757"/>
    <lineage>
        <taxon>Eukaryota</taxon>
        <taxon>Viridiplantae</taxon>
        <taxon>Streptophyta</taxon>
        <taxon>Embryophyta</taxon>
        <taxon>Tracheophyta</taxon>
        <taxon>Spermatophyta</taxon>
        <taxon>Magnoliopsida</taxon>
        <taxon>eudicotyledons</taxon>
        <taxon>Gunneridae</taxon>
        <taxon>Pentapetalae</taxon>
        <taxon>rosids</taxon>
        <taxon>fabids</taxon>
        <taxon>Fagales</taxon>
        <taxon>Myricaceae</taxon>
        <taxon>Morella</taxon>
    </lineage>
</organism>
<evidence type="ECO:0000256" key="19">
    <source>
        <dbReference type="ARBA" id="ARBA00023170"/>
    </source>
</evidence>
<evidence type="ECO:0000256" key="5">
    <source>
        <dbReference type="ARBA" id="ARBA00012513"/>
    </source>
</evidence>
<dbReference type="InterPro" id="IPR011009">
    <property type="entry name" value="Kinase-like_dom_sf"/>
</dbReference>
<dbReference type="EC" id="2.7.11.1" evidence="5"/>
<keyword evidence="29" id="KW-1185">Reference proteome</keyword>
<comment type="similarity">
    <text evidence="21">Belongs to the polygalacturonase-inhibiting protein family.</text>
</comment>
<evidence type="ECO:0000256" key="9">
    <source>
        <dbReference type="ARBA" id="ARBA00022614"/>
    </source>
</evidence>
<dbReference type="Gene3D" id="3.30.200.20">
    <property type="entry name" value="Phosphorylase Kinase, domain 1"/>
    <property type="match status" value="1"/>
</dbReference>
<keyword evidence="7" id="KW-0723">Serine/threonine-protein kinase</keyword>